<evidence type="ECO:0000259" key="12">
    <source>
        <dbReference type="Pfam" id="PF00535"/>
    </source>
</evidence>
<evidence type="ECO:0000256" key="6">
    <source>
        <dbReference type="ARBA" id="ARBA00023136"/>
    </source>
</evidence>
<reference evidence="14" key="1">
    <citation type="journal article" date="2019" name="Int. J. Syst. Evol. Microbiol.">
        <title>The Global Catalogue of Microorganisms (GCM) 10K type strain sequencing project: providing services to taxonomists for standard genome sequencing and annotation.</title>
        <authorList>
            <consortium name="The Broad Institute Genomics Platform"/>
            <consortium name="The Broad Institute Genome Sequencing Center for Infectious Disease"/>
            <person name="Wu L."/>
            <person name="Ma J."/>
        </authorList>
    </citation>
    <scope>NUCLEOTIDE SEQUENCE [LARGE SCALE GENOMIC DNA]</scope>
    <source>
        <strain evidence="14">IBRC-M 10987</strain>
    </source>
</reference>
<evidence type="ECO:0000256" key="10">
    <source>
        <dbReference type="ARBA" id="ARBA00040345"/>
    </source>
</evidence>
<dbReference type="PANTHER" id="PTHR43646:SF2">
    <property type="entry name" value="GLYCOSYLTRANSFERASE 2-LIKE DOMAIN-CONTAINING PROTEIN"/>
    <property type="match status" value="1"/>
</dbReference>
<keyword evidence="11" id="KW-1133">Transmembrane helix</keyword>
<feature type="transmembrane region" description="Helical" evidence="11">
    <location>
        <begin position="6"/>
        <end position="29"/>
    </location>
</feature>
<comment type="subcellular location">
    <subcellularLocation>
        <location evidence="1">Cell membrane</location>
    </subcellularLocation>
</comment>
<evidence type="ECO:0000313" key="14">
    <source>
        <dbReference type="Proteomes" id="UP001595715"/>
    </source>
</evidence>
<keyword evidence="6 11" id="KW-0472">Membrane</keyword>
<dbReference type="PANTHER" id="PTHR43646">
    <property type="entry name" value="GLYCOSYLTRANSFERASE"/>
    <property type="match status" value="1"/>
</dbReference>
<dbReference type="CDD" id="cd00761">
    <property type="entry name" value="Glyco_tranf_GTA_type"/>
    <property type="match status" value="1"/>
</dbReference>
<accession>A0ABV8K6W5</accession>
<dbReference type="EMBL" id="JBHSAM010000028">
    <property type="protein sequence ID" value="MFC4101765.1"/>
    <property type="molecule type" value="Genomic_DNA"/>
</dbReference>
<evidence type="ECO:0000256" key="11">
    <source>
        <dbReference type="SAM" id="Phobius"/>
    </source>
</evidence>
<dbReference type="RefSeq" id="WP_377720363.1">
    <property type="nucleotide sequence ID" value="NZ_JBHSAM010000028.1"/>
</dbReference>
<dbReference type="Gene3D" id="3.90.550.10">
    <property type="entry name" value="Spore Coat Polysaccharide Biosynthesis Protein SpsA, Chain A"/>
    <property type="match status" value="1"/>
</dbReference>
<comment type="function">
    <text evidence="7">Catalyzes the glycosylation of 4,4'-diaponeurosporenoate, i.e. the esterification of glucose at the C1'' position with the carboxyl group of 4,4'-diaponeurosporenic acid, to form glycosyl-4,4'-diaponeurosporenoate. This is a step in the biosynthesis of staphyloxanthin, an orange pigment present in most staphylococci strains.</text>
</comment>
<proteinExistence type="inferred from homology"/>
<organism evidence="13 14">
    <name type="scientific">Paenibacillus xanthanilyticus</name>
    <dbReference type="NCBI Taxonomy" id="1783531"/>
    <lineage>
        <taxon>Bacteria</taxon>
        <taxon>Bacillati</taxon>
        <taxon>Bacillota</taxon>
        <taxon>Bacilli</taxon>
        <taxon>Bacillales</taxon>
        <taxon>Paenibacillaceae</taxon>
        <taxon>Paenibacillus</taxon>
    </lineage>
</organism>
<keyword evidence="11" id="KW-0812">Transmembrane</keyword>
<dbReference type="SUPFAM" id="SSF53448">
    <property type="entry name" value="Nucleotide-diphospho-sugar transferases"/>
    <property type="match status" value="1"/>
</dbReference>
<dbReference type="InterPro" id="IPR029044">
    <property type="entry name" value="Nucleotide-diphossugar_trans"/>
</dbReference>
<feature type="transmembrane region" description="Helical" evidence="11">
    <location>
        <begin position="298"/>
        <end position="317"/>
    </location>
</feature>
<name>A0ABV8K6W5_9BACL</name>
<evidence type="ECO:0000313" key="13">
    <source>
        <dbReference type="EMBL" id="MFC4101765.1"/>
    </source>
</evidence>
<evidence type="ECO:0000256" key="2">
    <source>
        <dbReference type="ARBA" id="ARBA00022475"/>
    </source>
</evidence>
<keyword evidence="5" id="KW-0125">Carotenoid biosynthesis</keyword>
<keyword evidence="2" id="KW-1003">Cell membrane</keyword>
<evidence type="ECO:0000256" key="3">
    <source>
        <dbReference type="ARBA" id="ARBA00022676"/>
    </source>
</evidence>
<feature type="domain" description="Glycosyltransferase 2-like" evidence="12">
    <location>
        <begin position="55"/>
        <end position="175"/>
    </location>
</feature>
<keyword evidence="4 13" id="KW-0808">Transferase</keyword>
<evidence type="ECO:0000256" key="7">
    <source>
        <dbReference type="ARBA" id="ARBA00037281"/>
    </source>
</evidence>
<evidence type="ECO:0000256" key="1">
    <source>
        <dbReference type="ARBA" id="ARBA00004236"/>
    </source>
</evidence>
<feature type="transmembrane region" description="Helical" evidence="11">
    <location>
        <begin position="323"/>
        <end position="341"/>
    </location>
</feature>
<sequence length="387" mass="42016">MAGVLWIIAGLVAVQLLFALWNLSSLPYLGGTGEGRKHLSDSQRRGPGEAAPLLSVLIPARDEADNIGDCLKSVLAERSPFVESIVLDDGSRDGTAAVARRASLDDGRASVIAGKPKPDGWTGKAFACHQLAQVARGEWWLFLDADARLEKDALAAAMDTALIQRRGLITGFPRQVTRSWMERLVVPLMNFTVACHLPIKLVRGSDDPRFAAAHGAFMLVHADSYREAGGHAANPDHLVDDMQLARAFKRAKLPVSLLDISAYVYMRMYADGASVWSGYRKNIYAGTGRNGWLLSMMMLLYGMLYLIPPSALLGAVLAHRADWISGAAAGTLLGMALKFVVDRRGRQPIAHALILPLGIAALIGIAFASWRDAARGRGYSWKGRRYE</sequence>
<evidence type="ECO:0000256" key="5">
    <source>
        <dbReference type="ARBA" id="ARBA00022746"/>
    </source>
</evidence>
<comment type="similarity">
    <text evidence="9">Belongs to the glycosyltransferase 2 family. CrtQ subfamily.</text>
</comment>
<keyword evidence="14" id="KW-1185">Reference proteome</keyword>
<dbReference type="GO" id="GO:0016757">
    <property type="term" value="F:glycosyltransferase activity"/>
    <property type="evidence" value="ECO:0007669"/>
    <property type="project" value="UniProtKB-KW"/>
</dbReference>
<keyword evidence="3 13" id="KW-0328">Glycosyltransferase</keyword>
<dbReference type="Proteomes" id="UP001595715">
    <property type="component" value="Unassembled WGS sequence"/>
</dbReference>
<evidence type="ECO:0000256" key="9">
    <source>
        <dbReference type="ARBA" id="ARBA00038120"/>
    </source>
</evidence>
<evidence type="ECO:0000256" key="8">
    <source>
        <dbReference type="ARBA" id="ARBA00037904"/>
    </source>
</evidence>
<dbReference type="InterPro" id="IPR001173">
    <property type="entry name" value="Glyco_trans_2-like"/>
</dbReference>
<dbReference type="Pfam" id="PF00535">
    <property type="entry name" value="Glycos_transf_2"/>
    <property type="match status" value="1"/>
</dbReference>
<protein>
    <recommendedName>
        <fullName evidence="10">4,4'-diaponeurosporenoate glycosyltransferase</fullName>
    </recommendedName>
</protein>
<feature type="transmembrane region" description="Helical" evidence="11">
    <location>
        <begin position="353"/>
        <end position="370"/>
    </location>
</feature>
<gene>
    <name evidence="13" type="ORF">ACFOZ8_19135</name>
</gene>
<comment type="caution">
    <text evidence="13">The sequence shown here is derived from an EMBL/GenBank/DDBJ whole genome shotgun (WGS) entry which is preliminary data.</text>
</comment>
<evidence type="ECO:0000256" key="4">
    <source>
        <dbReference type="ARBA" id="ARBA00022679"/>
    </source>
</evidence>
<comment type="pathway">
    <text evidence="8">Carotenoid biosynthesis; staphyloxanthin biosynthesis; staphyloxanthin from farnesyl diphosphate: step 4/5.</text>
</comment>